<evidence type="ECO:0000313" key="2">
    <source>
        <dbReference type="Proteomes" id="UP000886523"/>
    </source>
</evidence>
<name>A0A9P6DXT0_9AGAM</name>
<comment type="caution">
    <text evidence="1">The sequence shown here is derived from an EMBL/GenBank/DDBJ whole genome shotgun (WGS) entry which is preliminary data.</text>
</comment>
<evidence type="ECO:0000313" key="1">
    <source>
        <dbReference type="EMBL" id="KAF9514943.1"/>
    </source>
</evidence>
<reference evidence="1" key="1">
    <citation type="journal article" date="2020" name="Nat. Commun.">
        <title>Large-scale genome sequencing of mycorrhizal fungi provides insights into the early evolution of symbiotic traits.</title>
        <authorList>
            <person name="Miyauchi S."/>
            <person name="Kiss E."/>
            <person name="Kuo A."/>
            <person name="Drula E."/>
            <person name="Kohler A."/>
            <person name="Sanchez-Garcia M."/>
            <person name="Morin E."/>
            <person name="Andreopoulos B."/>
            <person name="Barry K.W."/>
            <person name="Bonito G."/>
            <person name="Buee M."/>
            <person name="Carver A."/>
            <person name="Chen C."/>
            <person name="Cichocki N."/>
            <person name="Clum A."/>
            <person name="Culley D."/>
            <person name="Crous P.W."/>
            <person name="Fauchery L."/>
            <person name="Girlanda M."/>
            <person name="Hayes R.D."/>
            <person name="Keri Z."/>
            <person name="LaButti K."/>
            <person name="Lipzen A."/>
            <person name="Lombard V."/>
            <person name="Magnuson J."/>
            <person name="Maillard F."/>
            <person name="Murat C."/>
            <person name="Nolan M."/>
            <person name="Ohm R.A."/>
            <person name="Pangilinan J."/>
            <person name="Pereira M.F."/>
            <person name="Perotto S."/>
            <person name="Peter M."/>
            <person name="Pfister S."/>
            <person name="Riley R."/>
            <person name="Sitrit Y."/>
            <person name="Stielow J.B."/>
            <person name="Szollosi G."/>
            <person name="Zifcakova L."/>
            <person name="Stursova M."/>
            <person name="Spatafora J.W."/>
            <person name="Tedersoo L."/>
            <person name="Vaario L.M."/>
            <person name="Yamada A."/>
            <person name="Yan M."/>
            <person name="Wang P."/>
            <person name="Xu J."/>
            <person name="Bruns T."/>
            <person name="Baldrian P."/>
            <person name="Vilgalys R."/>
            <person name="Dunand C."/>
            <person name="Henrissat B."/>
            <person name="Grigoriev I.V."/>
            <person name="Hibbett D."/>
            <person name="Nagy L.G."/>
            <person name="Martin F.M."/>
        </authorList>
    </citation>
    <scope>NUCLEOTIDE SEQUENCE</scope>
    <source>
        <strain evidence="1">UP504</strain>
    </source>
</reference>
<accession>A0A9P6DXT0</accession>
<dbReference type="Proteomes" id="UP000886523">
    <property type="component" value="Unassembled WGS sequence"/>
</dbReference>
<keyword evidence="2" id="KW-1185">Reference proteome</keyword>
<dbReference type="OrthoDB" id="5569250at2759"/>
<evidence type="ECO:0008006" key="3">
    <source>
        <dbReference type="Google" id="ProtNLM"/>
    </source>
</evidence>
<organism evidence="1 2">
    <name type="scientific">Hydnum rufescens UP504</name>
    <dbReference type="NCBI Taxonomy" id="1448309"/>
    <lineage>
        <taxon>Eukaryota</taxon>
        <taxon>Fungi</taxon>
        <taxon>Dikarya</taxon>
        <taxon>Basidiomycota</taxon>
        <taxon>Agaricomycotina</taxon>
        <taxon>Agaricomycetes</taxon>
        <taxon>Cantharellales</taxon>
        <taxon>Hydnaceae</taxon>
        <taxon>Hydnum</taxon>
    </lineage>
</organism>
<sequence length="159" mass="18283">MAIDLMKGSLIPHHVRHDMEAMYWVLVWFTFQYEDGKEISATQRPLEKWVTSPYLDDVKNSFLHTIEGHPTPPFSSLDISWIIPLSKLFSQGHGQLTSYNRYVHLGESPVFPPDAVFSHDSSMWTAFWNVLNPDKHVDFDNVCNSARLGFLSYQGHSSL</sequence>
<dbReference type="AlphaFoldDB" id="A0A9P6DXT0"/>
<gene>
    <name evidence="1" type="ORF">BS47DRAFT_1392037</name>
</gene>
<proteinExistence type="predicted"/>
<protein>
    <recommendedName>
        <fullName evidence="3">Fungal-type protein kinase domain-containing protein</fullName>
    </recommendedName>
</protein>
<dbReference type="EMBL" id="MU128955">
    <property type="protein sequence ID" value="KAF9514943.1"/>
    <property type="molecule type" value="Genomic_DNA"/>
</dbReference>